<feature type="transmembrane region" description="Helical" evidence="3">
    <location>
        <begin position="134"/>
        <end position="153"/>
    </location>
</feature>
<evidence type="ECO:0000256" key="1">
    <source>
        <dbReference type="SAM" id="Coils"/>
    </source>
</evidence>
<dbReference type="PANTHER" id="PTHR21010:SF3">
    <property type="entry name" value="DAXX"/>
    <property type="match status" value="1"/>
</dbReference>
<keyword evidence="3" id="KW-1133">Transmembrane helix</keyword>
<feature type="region of interest" description="Disordered" evidence="2">
    <location>
        <begin position="454"/>
        <end position="510"/>
    </location>
</feature>
<proteinExistence type="predicted"/>
<feature type="region of interest" description="Disordered" evidence="2">
    <location>
        <begin position="1"/>
        <end position="122"/>
    </location>
</feature>
<dbReference type="Gene3D" id="2.60.120.970">
    <property type="match status" value="1"/>
</dbReference>
<sequence>HQQHQQHQQHQPQQHQQPLHQADAPHSSTSQSSRRPSHPLSQPPPNPSSSSSTSGPTTTFTSGEPRATSRRNSKQLQRDELAAKMGKHDMKRGISQRSSDAGGYYTRERSGSGATPLRGPPPCKDKVRRKWLRLLSVATCSSVLLLLVTSGVIGSCRAEADVRTGEDECLECFLLVEEQEQPFELTVEASSDRGLSVHGPTELSVVVQLMFPPNATCSWTHAGALASDLYALYDEQLEGRCMRTGSTHHEADAIEQTFYCFHANVLLELCKLRKETELRRLERLSTQRTKRDFHPTGCSLNNLLSTNRKVYEFGLEHEGLKPTSQIVLSTIFLVTDVLSEFYNRRIAANANGLFYAPGRTGGGPGSESGSTKSNPPIEVILLQTIKHQILHKLGLRERPRLTKHLNNEHVFEAFDRIYGNKINIGNTYAEEHYYRRYLTANLSSDLSGDFVDAFFRGPDTTTDRANQQQQQQHQQQPQQPAASQNAKQRTKSKPAGSEHPGGGSTGDKHNLFAGTKILSYAEKGGMSREELLETNERLRAVRLRLEESYDTAKKALVNLMNKYGDSKSQRNIFNRYPMLKLMIKDVIRLETQYWTLVEIPKQEKLETVPAFVLRACSIMEKSQKSGEGVKTSAKLAEEAAERRERMERLETMTTAQIEQENTQMINDLYRLLKKYTGLRNLIRELKSEYGNSKIYPIFPRYTMLKDMIKDIMHDPDYMEVCHEVDN</sequence>
<evidence type="ECO:0000313" key="5">
    <source>
        <dbReference type="Proteomes" id="UP000075901"/>
    </source>
</evidence>
<keyword evidence="3" id="KW-0472">Membrane</keyword>
<keyword evidence="1" id="KW-0175">Coiled coil</keyword>
<dbReference type="EnsemblMetazoa" id="AMAM024225-RA">
    <property type="protein sequence ID" value="AMAM024225-PA"/>
    <property type="gene ID" value="AMAM024225"/>
</dbReference>
<accession>A0A182TCP1</accession>
<feature type="compositionally biased region" description="Basic and acidic residues" evidence="2">
    <location>
        <begin position="76"/>
        <end position="92"/>
    </location>
</feature>
<feature type="compositionally biased region" description="Low complexity" evidence="2">
    <location>
        <begin position="465"/>
        <end position="487"/>
    </location>
</feature>
<name>A0A182TCP1_9DIPT</name>
<evidence type="ECO:0000256" key="2">
    <source>
        <dbReference type="SAM" id="MobiDB-lite"/>
    </source>
</evidence>
<dbReference type="VEuPathDB" id="VectorBase:AMAM024225"/>
<feature type="compositionally biased region" description="Low complexity" evidence="2">
    <location>
        <begin position="48"/>
        <end position="62"/>
    </location>
</feature>
<keyword evidence="5" id="KW-1185">Reference proteome</keyword>
<reference evidence="4" key="2">
    <citation type="submission" date="2020-05" db="UniProtKB">
        <authorList>
            <consortium name="EnsemblMetazoa"/>
        </authorList>
    </citation>
    <scope>IDENTIFICATION</scope>
    <source>
        <strain evidence="4">maculatus3</strain>
    </source>
</reference>
<dbReference type="AlphaFoldDB" id="A0A182TCP1"/>
<dbReference type="PANTHER" id="PTHR21010">
    <property type="entry name" value="AGAP001581-PA"/>
    <property type="match status" value="1"/>
</dbReference>
<feature type="coiled-coil region" evidence="1">
    <location>
        <begin position="528"/>
        <end position="562"/>
    </location>
</feature>
<organism evidence="4 5">
    <name type="scientific">Anopheles maculatus</name>
    <dbReference type="NCBI Taxonomy" id="74869"/>
    <lineage>
        <taxon>Eukaryota</taxon>
        <taxon>Metazoa</taxon>
        <taxon>Ecdysozoa</taxon>
        <taxon>Arthropoda</taxon>
        <taxon>Hexapoda</taxon>
        <taxon>Insecta</taxon>
        <taxon>Pterygota</taxon>
        <taxon>Neoptera</taxon>
        <taxon>Endopterygota</taxon>
        <taxon>Diptera</taxon>
        <taxon>Nematocera</taxon>
        <taxon>Culicoidea</taxon>
        <taxon>Culicidae</taxon>
        <taxon>Anophelinae</taxon>
        <taxon>Anopheles</taxon>
        <taxon>Anopheles maculatus group</taxon>
    </lineage>
</organism>
<reference evidence="5" key="1">
    <citation type="submission" date="2013-09" db="EMBL/GenBank/DDBJ databases">
        <title>The Genome Sequence of Anopheles maculatus species B.</title>
        <authorList>
            <consortium name="The Broad Institute Genomics Platform"/>
            <person name="Neafsey D.E."/>
            <person name="Besansky N."/>
            <person name="Howell P."/>
            <person name="Walton C."/>
            <person name="Young S.K."/>
            <person name="Zeng Q."/>
            <person name="Gargeya S."/>
            <person name="Fitzgerald M."/>
            <person name="Haas B."/>
            <person name="Abouelleil A."/>
            <person name="Allen A.W."/>
            <person name="Alvarado L."/>
            <person name="Arachchi H.M."/>
            <person name="Berlin A.M."/>
            <person name="Chapman S.B."/>
            <person name="Gainer-Dewar J."/>
            <person name="Goldberg J."/>
            <person name="Griggs A."/>
            <person name="Gujja S."/>
            <person name="Hansen M."/>
            <person name="Howarth C."/>
            <person name="Imamovic A."/>
            <person name="Ireland A."/>
            <person name="Larimer J."/>
            <person name="McCowan C."/>
            <person name="Murphy C."/>
            <person name="Pearson M."/>
            <person name="Poon T.W."/>
            <person name="Priest M."/>
            <person name="Roberts A."/>
            <person name="Saif S."/>
            <person name="Shea T."/>
            <person name="Sisk P."/>
            <person name="Sykes S."/>
            <person name="Wortman J."/>
            <person name="Nusbaum C."/>
            <person name="Birren B."/>
        </authorList>
    </citation>
    <scope>NUCLEOTIDE SEQUENCE [LARGE SCALE GENOMIC DNA]</scope>
    <source>
        <strain evidence="5">maculatus3</strain>
    </source>
</reference>
<feature type="compositionally biased region" description="Low complexity" evidence="2">
    <location>
        <begin position="1"/>
        <end position="40"/>
    </location>
</feature>
<keyword evidence="3" id="KW-0812">Transmembrane</keyword>
<dbReference type="Proteomes" id="UP000075901">
    <property type="component" value="Unassembled WGS sequence"/>
</dbReference>
<evidence type="ECO:0000313" key="4">
    <source>
        <dbReference type="EnsemblMetazoa" id="AMAM024225-PA"/>
    </source>
</evidence>
<protein>
    <submittedName>
        <fullName evidence="4">Uncharacterized protein</fullName>
    </submittedName>
</protein>
<evidence type="ECO:0000256" key="3">
    <source>
        <dbReference type="SAM" id="Phobius"/>
    </source>
</evidence>